<evidence type="ECO:0000256" key="13">
    <source>
        <dbReference type="RuleBase" id="RU368116"/>
    </source>
</evidence>
<comment type="caution">
    <text evidence="15">The sequence shown here is derived from an EMBL/GenBank/DDBJ whole genome shotgun (WGS) entry which is preliminary data.</text>
</comment>
<evidence type="ECO:0000256" key="11">
    <source>
        <dbReference type="ARBA" id="ARBA00068771"/>
    </source>
</evidence>
<evidence type="ECO:0000256" key="2">
    <source>
        <dbReference type="ARBA" id="ARBA00010688"/>
    </source>
</evidence>
<dbReference type="InterPro" id="IPR002173">
    <property type="entry name" value="Carboh/pur_kinase_PfkB_CS"/>
</dbReference>
<dbReference type="GO" id="GO:0006144">
    <property type="term" value="P:purine nucleobase metabolic process"/>
    <property type="evidence" value="ECO:0007669"/>
    <property type="project" value="TreeGrafter"/>
</dbReference>
<keyword evidence="13" id="KW-0539">Nucleus</keyword>
<dbReference type="GO" id="GO:0044209">
    <property type="term" value="P:AMP salvage"/>
    <property type="evidence" value="ECO:0007669"/>
    <property type="project" value="UniProtKB-UniRule"/>
</dbReference>
<proteinExistence type="inferred from homology"/>
<dbReference type="AlphaFoldDB" id="A0A443SSX7"/>
<dbReference type="GO" id="GO:0005829">
    <property type="term" value="C:cytosol"/>
    <property type="evidence" value="ECO:0007669"/>
    <property type="project" value="TreeGrafter"/>
</dbReference>
<evidence type="ECO:0000256" key="10">
    <source>
        <dbReference type="ARBA" id="ARBA00051362"/>
    </source>
</evidence>
<dbReference type="UniPathway" id="UPA00588">
    <property type="reaction ID" value="UER00659"/>
</dbReference>
<evidence type="ECO:0000256" key="5">
    <source>
        <dbReference type="ARBA" id="ARBA00022726"/>
    </source>
</evidence>
<reference evidence="15 16" key="1">
    <citation type="journal article" date="2018" name="Gigascience">
        <title>Genomes of trombidid mites reveal novel predicted allergens and laterally-transferred genes associated with secondary metabolism.</title>
        <authorList>
            <person name="Dong X."/>
            <person name="Chaisiri K."/>
            <person name="Xia D."/>
            <person name="Armstrong S.D."/>
            <person name="Fang Y."/>
            <person name="Donnelly M.J."/>
            <person name="Kadowaki T."/>
            <person name="McGarry J.W."/>
            <person name="Darby A.C."/>
            <person name="Makepeace B.L."/>
        </authorList>
    </citation>
    <scope>NUCLEOTIDE SEQUENCE [LARGE SCALE GENOMIC DNA]</scope>
    <source>
        <strain evidence="15">UoL-UT</strain>
    </source>
</reference>
<feature type="active site" description="Proton acceptor" evidence="12">
    <location>
        <position position="304"/>
    </location>
</feature>
<comment type="cofactor">
    <cofactor evidence="13">
        <name>Mg(2+)</name>
        <dbReference type="ChEBI" id="CHEBI:18420"/>
    </cofactor>
    <text evidence="13">Binds 3 Mg(2+) ions per subunit.</text>
</comment>
<dbReference type="EC" id="2.7.1.20" evidence="3 13"/>
<dbReference type="InterPro" id="IPR001805">
    <property type="entry name" value="Adenokinase"/>
</dbReference>
<dbReference type="VEuPathDB" id="VectorBase:LDEU001402"/>
<evidence type="ECO:0000256" key="7">
    <source>
        <dbReference type="ARBA" id="ARBA00022777"/>
    </source>
</evidence>
<dbReference type="GO" id="GO:0006166">
    <property type="term" value="P:purine ribonucleoside salvage"/>
    <property type="evidence" value="ECO:0007669"/>
    <property type="project" value="UniProtKB-KW"/>
</dbReference>
<comment type="subcellular location">
    <subcellularLocation>
        <location evidence="13">Nucleus</location>
    </subcellularLocation>
</comment>
<dbReference type="Proteomes" id="UP000288716">
    <property type="component" value="Unassembled WGS sequence"/>
</dbReference>
<dbReference type="SUPFAM" id="SSF53613">
    <property type="entry name" value="Ribokinase-like"/>
    <property type="match status" value="1"/>
</dbReference>
<evidence type="ECO:0000256" key="4">
    <source>
        <dbReference type="ARBA" id="ARBA00022679"/>
    </source>
</evidence>
<dbReference type="OrthoDB" id="432447at2759"/>
<feature type="domain" description="Carbohydrate kinase PfkB" evidence="14">
    <location>
        <begin position="36"/>
        <end position="343"/>
    </location>
</feature>
<comment type="pathway">
    <text evidence="1 13">Purine metabolism; AMP biosynthesis via salvage pathway; AMP from adenosine: step 1/1.</text>
</comment>
<comment type="subunit">
    <text evidence="13">Monomer.</text>
</comment>
<comment type="catalytic activity">
    <reaction evidence="10 13">
        <text>adenosine + ATP = AMP + ADP + H(+)</text>
        <dbReference type="Rhea" id="RHEA:20824"/>
        <dbReference type="ChEBI" id="CHEBI:15378"/>
        <dbReference type="ChEBI" id="CHEBI:16335"/>
        <dbReference type="ChEBI" id="CHEBI:30616"/>
        <dbReference type="ChEBI" id="CHEBI:456215"/>
        <dbReference type="ChEBI" id="CHEBI:456216"/>
        <dbReference type="EC" id="2.7.1.20"/>
    </reaction>
</comment>
<dbReference type="PROSITE" id="PS00584">
    <property type="entry name" value="PFKB_KINASES_2"/>
    <property type="match status" value="1"/>
</dbReference>
<dbReference type="EMBL" id="NCKV01000434">
    <property type="protein sequence ID" value="RWS30638.1"/>
    <property type="molecule type" value="Genomic_DNA"/>
</dbReference>
<dbReference type="Gene3D" id="3.30.1110.10">
    <property type="match status" value="1"/>
</dbReference>
<dbReference type="Pfam" id="PF00294">
    <property type="entry name" value="PfkB"/>
    <property type="match status" value="1"/>
</dbReference>
<name>A0A443SSX7_9ACAR</name>
<accession>A0A443SSX7</accession>
<keyword evidence="4 13" id="KW-0808">Transferase</keyword>
<dbReference type="FunFam" id="3.40.1190.20:FF:000076">
    <property type="entry name" value="Adenosine kinase"/>
    <property type="match status" value="1"/>
</dbReference>
<dbReference type="Gene3D" id="3.40.1190.20">
    <property type="match status" value="1"/>
</dbReference>
<evidence type="ECO:0000259" key="14">
    <source>
        <dbReference type="Pfam" id="PF00294"/>
    </source>
</evidence>
<dbReference type="CDD" id="cd01168">
    <property type="entry name" value="adenosine_kinase"/>
    <property type="match status" value="1"/>
</dbReference>
<dbReference type="STRING" id="299467.A0A443SSX7"/>
<evidence type="ECO:0000256" key="8">
    <source>
        <dbReference type="ARBA" id="ARBA00022840"/>
    </source>
</evidence>
<comment type="similarity">
    <text evidence="2 13">Belongs to the carbohydrate kinase PfkB family.</text>
</comment>
<evidence type="ECO:0000256" key="6">
    <source>
        <dbReference type="ARBA" id="ARBA00022741"/>
    </source>
</evidence>
<evidence type="ECO:0000256" key="1">
    <source>
        <dbReference type="ARBA" id="ARBA00004801"/>
    </source>
</evidence>
<evidence type="ECO:0000256" key="3">
    <source>
        <dbReference type="ARBA" id="ARBA00012119"/>
    </source>
</evidence>
<gene>
    <name evidence="15" type="ORF">B4U80_06347</name>
</gene>
<dbReference type="InterPro" id="IPR029056">
    <property type="entry name" value="Ribokinase-like"/>
</dbReference>
<evidence type="ECO:0000313" key="15">
    <source>
        <dbReference type="EMBL" id="RWS30638.1"/>
    </source>
</evidence>
<sequence>MAELKLRQGLIFGLGNPLLDISCVVNVEFLKKWGLEANNAILADDSHNGLVDDLVKNYDAKYIAGGAVQNTMRVVQWIVGIPKVCTFMGCIGIDEFGRCMETKATEDGVNCVYMKDQSAKTGHCAVMITDNGKNRSLCAFLGAANNFKQHHLEKYWDNVENARYFYISGFAITVSIESLLKVADYASTFNDRYFCFNLSAAFISQVFLDRLMQVFPFVDVLFGNETEAEAFAVANKFQDTKNMSQIAKCIANLPKKNQNKPRLVIITQGSEPVIIARQNEEAVQTFPVKKLDAEKIVDTNGAGDAFVAGYLSQYVQQKSTEQCVRVGIYAAQQIIQQDSCSIPKYAPQIENNN</sequence>
<keyword evidence="5 13" id="KW-0660">Purine salvage</keyword>
<dbReference type="GO" id="GO:0005524">
    <property type="term" value="F:ATP binding"/>
    <property type="evidence" value="ECO:0007669"/>
    <property type="project" value="UniProtKB-UniRule"/>
</dbReference>
<keyword evidence="16" id="KW-1185">Reference proteome</keyword>
<dbReference type="GO" id="GO:0005634">
    <property type="term" value="C:nucleus"/>
    <property type="evidence" value="ECO:0007669"/>
    <property type="project" value="UniProtKB-SubCell"/>
</dbReference>
<dbReference type="PRINTS" id="PR00989">
    <property type="entry name" value="ADENOKINASE"/>
</dbReference>
<comment type="function">
    <text evidence="13">ATP dependent phosphorylation of adenosine and other related nucleoside analogs to monophosphate derivatives.</text>
</comment>
<keyword evidence="6 13" id="KW-0547">Nucleotide-binding</keyword>
<dbReference type="PANTHER" id="PTHR45769">
    <property type="entry name" value="ADENOSINE KINASE"/>
    <property type="match status" value="1"/>
</dbReference>
<organism evidence="15 16">
    <name type="scientific">Leptotrombidium deliense</name>
    <dbReference type="NCBI Taxonomy" id="299467"/>
    <lineage>
        <taxon>Eukaryota</taxon>
        <taxon>Metazoa</taxon>
        <taxon>Ecdysozoa</taxon>
        <taxon>Arthropoda</taxon>
        <taxon>Chelicerata</taxon>
        <taxon>Arachnida</taxon>
        <taxon>Acari</taxon>
        <taxon>Acariformes</taxon>
        <taxon>Trombidiformes</taxon>
        <taxon>Prostigmata</taxon>
        <taxon>Anystina</taxon>
        <taxon>Parasitengona</taxon>
        <taxon>Trombiculoidea</taxon>
        <taxon>Trombiculidae</taxon>
        <taxon>Leptotrombidium</taxon>
    </lineage>
</organism>
<keyword evidence="8 13" id="KW-0067">ATP-binding</keyword>
<dbReference type="GO" id="GO:0004001">
    <property type="term" value="F:adenosine kinase activity"/>
    <property type="evidence" value="ECO:0007669"/>
    <property type="project" value="UniProtKB-UniRule"/>
</dbReference>
<dbReference type="PANTHER" id="PTHR45769:SF3">
    <property type="entry name" value="ADENOSINE KINASE"/>
    <property type="match status" value="1"/>
</dbReference>
<evidence type="ECO:0000256" key="12">
    <source>
        <dbReference type="PIRSR" id="PIRSR601805-1"/>
    </source>
</evidence>
<keyword evidence="9 13" id="KW-0460">Magnesium</keyword>
<evidence type="ECO:0000256" key="9">
    <source>
        <dbReference type="ARBA" id="ARBA00022842"/>
    </source>
</evidence>
<evidence type="ECO:0000313" key="16">
    <source>
        <dbReference type="Proteomes" id="UP000288716"/>
    </source>
</evidence>
<protein>
    <recommendedName>
        <fullName evidence="11 13">Adenosine kinase</fullName>
        <shortName evidence="13">AK</shortName>
        <ecNumber evidence="3 13">2.7.1.20</ecNumber>
    </recommendedName>
    <alternativeName>
        <fullName evidence="13">Adenosine 5'-phosphotransferase</fullName>
    </alternativeName>
</protein>
<dbReference type="InterPro" id="IPR011611">
    <property type="entry name" value="PfkB_dom"/>
</dbReference>
<keyword evidence="7 13" id="KW-0418">Kinase</keyword>